<dbReference type="InterPro" id="IPR036366">
    <property type="entry name" value="PGBDSf"/>
</dbReference>
<reference evidence="4 5" key="1">
    <citation type="submission" date="2019-12" db="EMBL/GenBank/DDBJ databases">
        <authorList>
            <person name="Zhang Y.-J."/>
        </authorList>
    </citation>
    <scope>NUCLEOTIDE SEQUENCE [LARGE SCALE GENOMIC DNA]</scope>
    <source>
        <strain evidence="4 5">CY05</strain>
    </source>
</reference>
<gene>
    <name evidence="4" type="ORF">GO984_07065</name>
</gene>
<comment type="caution">
    <text evidence="4">The sequence shown here is derived from an EMBL/GenBank/DDBJ whole genome shotgun (WGS) entry which is preliminary data.</text>
</comment>
<evidence type="ECO:0000256" key="1">
    <source>
        <dbReference type="SAM" id="SignalP"/>
    </source>
</evidence>
<feature type="domain" description="Peptidoglycan binding-like" evidence="2">
    <location>
        <begin position="387"/>
        <end position="440"/>
    </location>
</feature>
<dbReference type="InterPro" id="IPR043426">
    <property type="entry name" value="MltB-like"/>
</dbReference>
<keyword evidence="1" id="KW-0732">Signal</keyword>
<feature type="chain" id="PRO_5027115559" evidence="1">
    <location>
        <begin position="20"/>
        <end position="441"/>
    </location>
</feature>
<evidence type="ECO:0000313" key="4">
    <source>
        <dbReference type="EMBL" id="MVO15570.1"/>
    </source>
</evidence>
<dbReference type="EMBL" id="WQLV01000002">
    <property type="protein sequence ID" value="MVO15570.1"/>
    <property type="molecule type" value="Genomic_DNA"/>
</dbReference>
<dbReference type="Gene3D" id="1.10.8.350">
    <property type="entry name" value="Bacterial muramidase"/>
    <property type="match status" value="1"/>
</dbReference>
<protein>
    <submittedName>
        <fullName evidence="4">Lytic murein transglycosylase</fullName>
    </submittedName>
</protein>
<dbReference type="PANTHER" id="PTHR30163">
    <property type="entry name" value="MEMBRANE-BOUND LYTIC MUREIN TRANSGLYCOSYLASE B"/>
    <property type="match status" value="1"/>
</dbReference>
<evidence type="ECO:0000259" key="3">
    <source>
        <dbReference type="Pfam" id="PF13406"/>
    </source>
</evidence>
<dbReference type="GO" id="GO:0009253">
    <property type="term" value="P:peptidoglycan catabolic process"/>
    <property type="evidence" value="ECO:0007669"/>
    <property type="project" value="TreeGrafter"/>
</dbReference>
<dbReference type="PANTHER" id="PTHR30163:SF8">
    <property type="entry name" value="LYTIC MUREIN TRANSGLYCOSYLASE"/>
    <property type="match status" value="1"/>
</dbReference>
<dbReference type="InterPro" id="IPR036365">
    <property type="entry name" value="PGBD-like_sf"/>
</dbReference>
<dbReference type="NCBIfam" id="TIGR02283">
    <property type="entry name" value="MltB_2"/>
    <property type="match status" value="1"/>
</dbReference>
<proteinExistence type="predicted"/>
<evidence type="ECO:0000313" key="5">
    <source>
        <dbReference type="Proteomes" id="UP000478892"/>
    </source>
</evidence>
<name>A0A6L6WDH9_9RHOB</name>
<dbReference type="AlphaFoldDB" id="A0A6L6WDH9"/>
<dbReference type="InterPro" id="IPR023346">
    <property type="entry name" value="Lysozyme-like_dom_sf"/>
</dbReference>
<dbReference type="SUPFAM" id="SSF53955">
    <property type="entry name" value="Lysozyme-like"/>
    <property type="match status" value="1"/>
</dbReference>
<dbReference type="GO" id="GO:0008933">
    <property type="term" value="F:peptidoglycan lytic transglycosylase activity"/>
    <property type="evidence" value="ECO:0007669"/>
    <property type="project" value="TreeGrafter"/>
</dbReference>
<dbReference type="InterPro" id="IPR031304">
    <property type="entry name" value="SLT_2"/>
</dbReference>
<keyword evidence="5" id="KW-1185">Reference proteome</keyword>
<feature type="signal peptide" evidence="1">
    <location>
        <begin position="1"/>
        <end position="19"/>
    </location>
</feature>
<accession>A0A6L6WDH9</accession>
<evidence type="ECO:0000259" key="2">
    <source>
        <dbReference type="Pfam" id="PF01471"/>
    </source>
</evidence>
<dbReference type="FunFam" id="1.10.8.350:FF:000001">
    <property type="entry name" value="Lytic murein transglycosylase B"/>
    <property type="match status" value="1"/>
</dbReference>
<dbReference type="Pfam" id="PF13406">
    <property type="entry name" value="SLT_2"/>
    <property type="match status" value="1"/>
</dbReference>
<organism evidence="4 5">
    <name type="scientific">Parasedimentitalea huanghaiensis</name>
    <dbReference type="NCBI Taxonomy" id="2682100"/>
    <lineage>
        <taxon>Bacteria</taxon>
        <taxon>Pseudomonadati</taxon>
        <taxon>Pseudomonadota</taxon>
        <taxon>Alphaproteobacteria</taxon>
        <taxon>Rhodobacterales</taxon>
        <taxon>Paracoccaceae</taxon>
        <taxon>Parasedimentitalea</taxon>
    </lineage>
</organism>
<dbReference type="InterPro" id="IPR011970">
    <property type="entry name" value="MltB_2"/>
</dbReference>
<dbReference type="Gene3D" id="1.10.530.10">
    <property type="match status" value="1"/>
</dbReference>
<dbReference type="InterPro" id="IPR002477">
    <property type="entry name" value="Peptidoglycan-bd-like"/>
</dbReference>
<dbReference type="Proteomes" id="UP000478892">
    <property type="component" value="Unassembled WGS sequence"/>
</dbReference>
<dbReference type="Pfam" id="PF01471">
    <property type="entry name" value="PG_binding_1"/>
    <property type="match status" value="1"/>
</dbReference>
<dbReference type="Gene3D" id="1.10.101.10">
    <property type="entry name" value="PGBD-like superfamily/PGBD"/>
    <property type="match status" value="1"/>
</dbReference>
<sequence length="441" mass="48646">MHIWTLTMFVALFGTGAVANAPEISLTPEGRPIAFVEEQPDIRITLVSTMRPKPRPDINAAKSSSDMSTNHDFQNWVANFRKRATAQGISPATLDEAFEGVIYDPEVIRRDQNQSEFTKTIWQYLDSAVSDKRIASGVTQLHNLSSRLEDIETKYGVDKEVLLAVWGMESSYGTYRGDMDVVRSLSTLAFDGRRGRFFESQLIAALEILQSGDIPPRQMTGSWAGAMGHTQFIPTSYLAYAVDFTGDGKRNIWSDDPTDALASTAAYLARFGWVQGQPWGVEVVLPDEFNYSLANRSITKDPVDWALLGVKDINGQPVPSYGQAAILLPAGGSGAAFMIFKNFSVIERYNAADAYVIGVGHLSDRLRGGRPIQAQWPTEDRSLTFVERQEMQKLLTRQGFSTQGADGRIGPNTIAAVRAYQVANGLMPDGYASLSLLKRLR</sequence>
<dbReference type="CDD" id="cd13399">
    <property type="entry name" value="Slt35-like"/>
    <property type="match status" value="1"/>
</dbReference>
<dbReference type="RefSeq" id="WP_157021811.1">
    <property type="nucleotide sequence ID" value="NZ_WQLV01000002.1"/>
</dbReference>
<dbReference type="SUPFAM" id="SSF47090">
    <property type="entry name" value="PGBD-like"/>
    <property type="match status" value="1"/>
</dbReference>
<feature type="domain" description="Transglycosylase SLT" evidence="3">
    <location>
        <begin position="73"/>
        <end position="364"/>
    </location>
</feature>